<evidence type="ECO:0000313" key="4">
    <source>
        <dbReference type="Proteomes" id="UP000271469"/>
    </source>
</evidence>
<keyword evidence="2" id="KW-0732">Signal</keyword>
<gene>
    <name evidence="3" type="ORF">D7316_00155</name>
</gene>
<evidence type="ECO:0000313" key="3">
    <source>
        <dbReference type="EMBL" id="AZG43587.1"/>
    </source>
</evidence>
<proteinExistence type="predicted"/>
<reference evidence="3 4" key="1">
    <citation type="submission" date="2018-11" db="EMBL/GenBank/DDBJ databases">
        <title>Gordonia insulae sp. nov., isolated from an island soil.</title>
        <authorList>
            <person name="Kim Y.S."/>
            <person name="Kim S.B."/>
        </authorList>
    </citation>
    <scope>NUCLEOTIDE SEQUENCE [LARGE SCALE GENOMIC DNA]</scope>
    <source>
        <strain evidence="3 4">MMS17-SY073</strain>
    </source>
</reference>
<dbReference type="KEGG" id="gom:D7316_00155"/>
<name>A0A3G8JER9_9ACTN</name>
<feature type="region of interest" description="Disordered" evidence="1">
    <location>
        <begin position="184"/>
        <end position="213"/>
    </location>
</feature>
<dbReference type="AlphaFoldDB" id="A0A3G8JER9"/>
<evidence type="ECO:0008006" key="5">
    <source>
        <dbReference type="Google" id="ProtNLM"/>
    </source>
</evidence>
<protein>
    <recommendedName>
        <fullName evidence="5">Lipoprotein</fullName>
    </recommendedName>
</protein>
<evidence type="ECO:0000256" key="1">
    <source>
        <dbReference type="SAM" id="MobiDB-lite"/>
    </source>
</evidence>
<feature type="signal peptide" evidence="2">
    <location>
        <begin position="1"/>
        <end position="36"/>
    </location>
</feature>
<feature type="chain" id="PRO_5018155566" description="Lipoprotein" evidence="2">
    <location>
        <begin position="37"/>
        <end position="213"/>
    </location>
</feature>
<dbReference type="Proteomes" id="UP000271469">
    <property type="component" value="Chromosome"/>
</dbReference>
<dbReference type="EMBL" id="CP033972">
    <property type="protein sequence ID" value="AZG43587.1"/>
    <property type="molecule type" value="Genomic_DNA"/>
</dbReference>
<feature type="compositionally biased region" description="Low complexity" evidence="1">
    <location>
        <begin position="190"/>
        <end position="207"/>
    </location>
</feature>
<keyword evidence="4" id="KW-1185">Reference proteome</keyword>
<accession>A0A3G8JER9</accession>
<evidence type="ECO:0000256" key="2">
    <source>
        <dbReference type="SAM" id="SignalP"/>
    </source>
</evidence>
<organism evidence="3 4">
    <name type="scientific">Gordonia insulae</name>
    <dbReference type="NCBI Taxonomy" id="2420509"/>
    <lineage>
        <taxon>Bacteria</taxon>
        <taxon>Bacillati</taxon>
        <taxon>Actinomycetota</taxon>
        <taxon>Actinomycetes</taxon>
        <taxon>Mycobacteriales</taxon>
        <taxon>Gordoniaceae</taxon>
        <taxon>Gordonia</taxon>
    </lineage>
</organism>
<sequence length="213" mass="21836">MRGARGRRVARRRADGVRAAASAVLLCLLAAISAGCASTVDGAGGAAPGEVAAYRSEVSAAAASSIRRDGVALCREAMSSMVVMVRGYNAFVDRLSTVHAYDRVGDLDDRARASLIAGADLIRKRITPLTPADVADPANRFLDSTGRLGAAIAARQLTGLNPIAAQWTRDKQAVLTNCSSYLPLPPTAGASPAPDPRATSSAPSPSSSVPPTP</sequence>